<gene>
    <name evidence="2" type="ORF">SAMN02745124_03149</name>
</gene>
<dbReference type="AlphaFoldDB" id="A0A1M5XJS2"/>
<proteinExistence type="predicted"/>
<dbReference type="EMBL" id="FQXS01000020">
    <property type="protein sequence ID" value="SHI00060.1"/>
    <property type="molecule type" value="Genomic_DNA"/>
</dbReference>
<accession>A0A1M5XJS2</accession>
<protein>
    <submittedName>
        <fullName evidence="2">Uncharacterized protein</fullName>
    </submittedName>
</protein>
<organism evidence="2 3">
    <name type="scientific">Desulfofustis glycolicus DSM 9705</name>
    <dbReference type="NCBI Taxonomy" id="1121409"/>
    <lineage>
        <taxon>Bacteria</taxon>
        <taxon>Pseudomonadati</taxon>
        <taxon>Thermodesulfobacteriota</taxon>
        <taxon>Desulfobulbia</taxon>
        <taxon>Desulfobulbales</taxon>
        <taxon>Desulfocapsaceae</taxon>
        <taxon>Desulfofustis</taxon>
    </lineage>
</organism>
<dbReference type="RefSeq" id="WP_143166039.1">
    <property type="nucleotide sequence ID" value="NZ_FQXS01000020.1"/>
</dbReference>
<feature type="region of interest" description="Disordered" evidence="1">
    <location>
        <begin position="1"/>
        <end position="26"/>
    </location>
</feature>
<feature type="compositionally biased region" description="Polar residues" evidence="1">
    <location>
        <begin position="16"/>
        <end position="26"/>
    </location>
</feature>
<sequence>MQQHMQMMQGHEANEHNSIMTPQDTSAMSMNDRMAMMERKMAMMENMMGSSGMMGGPSAAAANPRLKQMEKKMMVMQEVMQSMLAQQHQLMQKP</sequence>
<reference evidence="2 3" key="1">
    <citation type="submission" date="2016-11" db="EMBL/GenBank/DDBJ databases">
        <authorList>
            <person name="Jaros S."/>
            <person name="Januszkiewicz K."/>
            <person name="Wedrychowicz H."/>
        </authorList>
    </citation>
    <scope>NUCLEOTIDE SEQUENCE [LARGE SCALE GENOMIC DNA]</scope>
    <source>
        <strain evidence="2 3">DSM 9705</strain>
    </source>
</reference>
<name>A0A1M5XJS2_9BACT</name>
<evidence type="ECO:0000313" key="2">
    <source>
        <dbReference type="EMBL" id="SHI00060.1"/>
    </source>
</evidence>
<evidence type="ECO:0000313" key="3">
    <source>
        <dbReference type="Proteomes" id="UP000184139"/>
    </source>
</evidence>
<dbReference type="Proteomes" id="UP000184139">
    <property type="component" value="Unassembled WGS sequence"/>
</dbReference>
<keyword evidence="3" id="KW-1185">Reference proteome</keyword>
<evidence type="ECO:0000256" key="1">
    <source>
        <dbReference type="SAM" id="MobiDB-lite"/>
    </source>
</evidence>